<dbReference type="EMBL" id="BSFP01000037">
    <property type="protein sequence ID" value="GLL03715.1"/>
    <property type="molecule type" value="Genomic_DNA"/>
</dbReference>
<organism evidence="1 2">
    <name type="scientific">Dactylosporangium matsuzakiense</name>
    <dbReference type="NCBI Taxonomy" id="53360"/>
    <lineage>
        <taxon>Bacteria</taxon>
        <taxon>Bacillati</taxon>
        <taxon>Actinomycetota</taxon>
        <taxon>Actinomycetes</taxon>
        <taxon>Micromonosporales</taxon>
        <taxon>Micromonosporaceae</taxon>
        <taxon>Dactylosporangium</taxon>
    </lineage>
</organism>
<dbReference type="Proteomes" id="UP001143480">
    <property type="component" value="Unassembled WGS sequence"/>
</dbReference>
<accession>A0A9W6NN93</accession>
<name>A0A9W6NN93_9ACTN</name>
<proteinExistence type="predicted"/>
<protein>
    <submittedName>
        <fullName evidence="1">Uncharacterized protein</fullName>
    </submittedName>
</protein>
<comment type="caution">
    <text evidence="1">The sequence shown here is derived from an EMBL/GenBank/DDBJ whole genome shotgun (WGS) entry which is preliminary data.</text>
</comment>
<dbReference type="AlphaFoldDB" id="A0A9W6NN93"/>
<dbReference type="RefSeq" id="WP_271189536.1">
    <property type="nucleotide sequence ID" value="NZ_BSFP01000037.1"/>
</dbReference>
<sequence>MTTRLTFALDIVCRLAEQTAAAAGTGHATAVLLLQCGPGGVCLTSDAPGAALVPAGRPDLVGRPAGCAWHDSPGVTGPGPSRAVHATVEVGRHVLPLGVQAGEPLLDQLRAAGLAGATTVVVWLTDAGPLLGFGRRRVHAARRSAPLPIV</sequence>
<reference evidence="1" key="1">
    <citation type="journal article" date="2014" name="Int. J. Syst. Evol. Microbiol.">
        <title>Complete genome sequence of Corynebacterium casei LMG S-19264T (=DSM 44701T), isolated from a smear-ripened cheese.</title>
        <authorList>
            <consortium name="US DOE Joint Genome Institute (JGI-PGF)"/>
            <person name="Walter F."/>
            <person name="Albersmeier A."/>
            <person name="Kalinowski J."/>
            <person name="Ruckert C."/>
        </authorList>
    </citation>
    <scope>NUCLEOTIDE SEQUENCE</scope>
    <source>
        <strain evidence="1">VKM Ac-1321</strain>
    </source>
</reference>
<gene>
    <name evidence="1" type="ORF">GCM10017581_054610</name>
</gene>
<keyword evidence="2" id="KW-1185">Reference proteome</keyword>
<evidence type="ECO:0000313" key="2">
    <source>
        <dbReference type="Proteomes" id="UP001143480"/>
    </source>
</evidence>
<reference evidence="1" key="2">
    <citation type="submission" date="2023-01" db="EMBL/GenBank/DDBJ databases">
        <authorList>
            <person name="Sun Q."/>
            <person name="Evtushenko L."/>
        </authorList>
    </citation>
    <scope>NUCLEOTIDE SEQUENCE</scope>
    <source>
        <strain evidence="1">VKM Ac-1321</strain>
    </source>
</reference>
<evidence type="ECO:0000313" key="1">
    <source>
        <dbReference type="EMBL" id="GLL03715.1"/>
    </source>
</evidence>